<evidence type="ECO:0000256" key="3">
    <source>
        <dbReference type="ARBA" id="ARBA00023157"/>
    </source>
</evidence>
<keyword evidence="7" id="KW-1185">Reference proteome</keyword>
<evidence type="ECO:0000256" key="1">
    <source>
        <dbReference type="ARBA" id="ARBA00022723"/>
    </source>
</evidence>
<feature type="domain" description="Apple" evidence="5">
    <location>
        <begin position="211"/>
        <end position="289"/>
    </location>
</feature>
<keyword evidence="1" id="KW-0479">Metal-binding</keyword>
<dbReference type="GO" id="GO:0046872">
    <property type="term" value="F:metal ion binding"/>
    <property type="evidence" value="ECO:0007669"/>
    <property type="project" value="UniProtKB-KW"/>
</dbReference>
<dbReference type="PROSITE" id="PS50041">
    <property type="entry name" value="C_TYPE_LECTIN_2"/>
    <property type="match status" value="1"/>
</dbReference>
<protein>
    <recommendedName>
        <fullName evidence="8">Apple domain-containing protein</fullName>
    </recommendedName>
</protein>
<dbReference type="InterPro" id="IPR016187">
    <property type="entry name" value="CTDL_fold"/>
</dbReference>
<dbReference type="InterPro" id="IPR003609">
    <property type="entry name" value="Pan_app"/>
</dbReference>
<evidence type="ECO:0008006" key="8">
    <source>
        <dbReference type="Google" id="ProtNLM"/>
    </source>
</evidence>
<evidence type="ECO:0000259" key="4">
    <source>
        <dbReference type="PROSITE" id="PS50041"/>
    </source>
</evidence>
<accession>A0A6A4VXN4</accession>
<evidence type="ECO:0000313" key="6">
    <source>
        <dbReference type="EMBL" id="KAF0300707.1"/>
    </source>
</evidence>
<comment type="caution">
    <text evidence="6">The sequence shown here is derived from an EMBL/GenBank/DDBJ whole genome shotgun (WGS) entry which is preliminary data.</text>
</comment>
<dbReference type="AlphaFoldDB" id="A0A6A4VXN4"/>
<dbReference type="SUPFAM" id="SSF57414">
    <property type="entry name" value="Hairpin loop containing domain-like"/>
    <property type="match status" value="1"/>
</dbReference>
<dbReference type="InterPro" id="IPR008979">
    <property type="entry name" value="Galactose-bd-like_sf"/>
</dbReference>
<dbReference type="InterPro" id="IPR001304">
    <property type="entry name" value="C-type_lectin-like"/>
</dbReference>
<feature type="domain" description="C-type lectin" evidence="4">
    <location>
        <begin position="317"/>
        <end position="406"/>
    </location>
</feature>
<keyword evidence="2" id="KW-0106">Calcium</keyword>
<organism evidence="6 7">
    <name type="scientific">Amphibalanus amphitrite</name>
    <name type="common">Striped barnacle</name>
    <name type="synonym">Balanus amphitrite</name>
    <dbReference type="NCBI Taxonomy" id="1232801"/>
    <lineage>
        <taxon>Eukaryota</taxon>
        <taxon>Metazoa</taxon>
        <taxon>Ecdysozoa</taxon>
        <taxon>Arthropoda</taxon>
        <taxon>Crustacea</taxon>
        <taxon>Multicrustacea</taxon>
        <taxon>Cirripedia</taxon>
        <taxon>Thoracica</taxon>
        <taxon>Thoracicalcarea</taxon>
        <taxon>Balanomorpha</taxon>
        <taxon>Balanoidea</taxon>
        <taxon>Balanidae</taxon>
        <taxon>Amphibalaninae</taxon>
        <taxon>Amphibalanus</taxon>
    </lineage>
</organism>
<name>A0A6A4VXN4_AMPAM</name>
<dbReference type="InterPro" id="IPR016186">
    <property type="entry name" value="C-type_lectin-like/link_sf"/>
</dbReference>
<dbReference type="Proteomes" id="UP000440578">
    <property type="component" value="Unassembled WGS sequence"/>
</dbReference>
<dbReference type="Pfam" id="PF00024">
    <property type="entry name" value="PAN_1"/>
    <property type="match status" value="1"/>
</dbReference>
<dbReference type="Gene3D" id="3.10.100.10">
    <property type="entry name" value="Mannose-Binding Protein A, subunit A"/>
    <property type="match status" value="1"/>
</dbReference>
<dbReference type="OrthoDB" id="538816at2759"/>
<evidence type="ECO:0000313" key="7">
    <source>
        <dbReference type="Proteomes" id="UP000440578"/>
    </source>
</evidence>
<dbReference type="SUPFAM" id="SSF56436">
    <property type="entry name" value="C-type lectin-like"/>
    <property type="match status" value="1"/>
</dbReference>
<evidence type="ECO:0000259" key="5">
    <source>
        <dbReference type="PROSITE" id="PS50948"/>
    </source>
</evidence>
<dbReference type="PROSITE" id="PS50948">
    <property type="entry name" value="PAN"/>
    <property type="match status" value="1"/>
</dbReference>
<dbReference type="CDD" id="cd00037">
    <property type="entry name" value="CLECT"/>
    <property type="match status" value="1"/>
</dbReference>
<reference evidence="6 7" key="1">
    <citation type="submission" date="2019-07" db="EMBL/GenBank/DDBJ databases">
        <title>Draft genome assembly of a fouling barnacle, Amphibalanus amphitrite (Darwin, 1854): The first reference genome for Thecostraca.</title>
        <authorList>
            <person name="Kim W."/>
        </authorList>
    </citation>
    <scope>NUCLEOTIDE SEQUENCE [LARGE SCALE GENOMIC DNA]</scope>
    <source>
        <strain evidence="6">SNU_AA5</strain>
        <tissue evidence="6">Soma without cirri and trophi</tissue>
    </source>
</reference>
<keyword evidence="3" id="KW-1015">Disulfide bond</keyword>
<dbReference type="EMBL" id="VIIS01001239">
    <property type="protein sequence ID" value="KAF0300707.1"/>
    <property type="molecule type" value="Genomic_DNA"/>
</dbReference>
<dbReference type="InterPro" id="IPR006585">
    <property type="entry name" value="FTP1"/>
</dbReference>
<dbReference type="Gene3D" id="2.60.120.260">
    <property type="entry name" value="Galactose-binding domain-like"/>
    <property type="match status" value="1"/>
</dbReference>
<proteinExistence type="predicted"/>
<dbReference type="Gene3D" id="3.50.4.10">
    <property type="entry name" value="Hepatocyte Growth Factor"/>
    <property type="match status" value="1"/>
</dbReference>
<dbReference type="SUPFAM" id="SSF49785">
    <property type="entry name" value="Galactose-binding domain-like"/>
    <property type="match status" value="1"/>
</dbReference>
<evidence type="ECO:0000256" key="2">
    <source>
        <dbReference type="ARBA" id="ARBA00022837"/>
    </source>
</evidence>
<sequence>MVGRLYHSPPIKIREQPSNSRCTLVVERPTVAQRRIDELFSSAGSRLRRSLAVGRVTMWPLLCSLLAASGWRHTAGAEVDLQSRVRTHLRAFSFEDLPPGGDVSSSDDGGQTLSPVNACDCRRPCLANHTCRGYGSSAGTASCRLTELLPAPGSTQASSGDWLWHARHGVRRLGERCAVDDDCSLLVAGATCAGGVCGCHGTVREDGTGGCRKAGNFTDVSGRQLASGLISETSVGSITACESACAALMSCVAFDFSAKQNRCRMYAEGITNEVNSTENVKSFVWSFSRADGTPPASYQEVGDKWLRMLPAGNGLRAANICLRDGAILLPEVTRKGLEPLRSYIEGESTSTYIWIGMEDMLEEGRYVTSDGKEATDIAWDQGQPNAHDPDDCGIINRNMVIHDGHCLNHRFNALCQYVGDNLALNRASWLTMQDRKYPARHGNDGDERTFAHTTEGVSVPTAAWTVDLSQTVQVTSIVYAGRVDCCGSTLAKNRNRLTEVRVGSHPTAFNSTHSARCVWLEKPFVDKGYARLFRCTVPLTGRYVRLTRAMPLLDFAELAVFGNRLPSQP</sequence>
<dbReference type="SMART" id="SM00607">
    <property type="entry name" value="FTP"/>
    <property type="match status" value="1"/>
</dbReference>
<gene>
    <name evidence="6" type="ORF">FJT64_026813</name>
</gene>